<accession>A0ACC0CE65</accession>
<comment type="caution">
    <text evidence="1">The sequence shown here is derived from an EMBL/GenBank/DDBJ whole genome shotgun (WGS) entry which is preliminary data.</text>
</comment>
<proteinExistence type="predicted"/>
<organism evidence="1 2">
    <name type="scientific">Catharanthus roseus</name>
    <name type="common">Madagascar periwinkle</name>
    <name type="synonym">Vinca rosea</name>
    <dbReference type="NCBI Taxonomy" id="4058"/>
    <lineage>
        <taxon>Eukaryota</taxon>
        <taxon>Viridiplantae</taxon>
        <taxon>Streptophyta</taxon>
        <taxon>Embryophyta</taxon>
        <taxon>Tracheophyta</taxon>
        <taxon>Spermatophyta</taxon>
        <taxon>Magnoliopsida</taxon>
        <taxon>eudicotyledons</taxon>
        <taxon>Gunneridae</taxon>
        <taxon>Pentapetalae</taxon>
        <taxon>asterids</taxon>
        <taxon>lamiids</taxon>
        <taxon>Gentianales</taxon>
        <taxon>Apocynaceae</taxon>
        <taxon>Rauvolfioideae</taxon>
        <taxon>Vinceae</taxon>
        <taxon>Catharanthinae</taxon>
        <taxon>Catharanthus</taxon>
    </lineage>
</organism>
<name>A0ACC0CE65_CATRO</name>
<gene>
    <name evidence="1" type="ORF">M9H77_04294</name>
</gene>
<keyword evidence="2" id="KW-1185">Reference proteome</keyword>
<evidence type="ECO:0000313" key="1">
    <source>
        <dbReference type="EMBL" id="KAI5683066.1"/>
    </source>
</evidence>
<reference evidence="2" key="1">
    <citation type="journal article" date="2023" name="Nat. Plants">
        <title>Single-cell RNA sequencing provides a high-resolution roadmap for understanding the multicellular compartmentation of specialized metabolism.</title>
        <authorList>
            <person name="Sun S."/>
            <person name="Shen X."/>
            <person name="Li Y."/>
            <person name="Li Y."/>
            <person name="Wang S."/>
            <person name="Li R."/>
            <person name="Zhang H."/>
            <person name="Shen G."/>
            <person name="Guo B."/>
            <person name="Wei J."/>
            <person name="Xu J."/>
            <person name="St-Pierre B."/>
            <person name="Chen S."/>
            <person name="Sun C."/>
        </authorList>
    </citation>
    <scope>NUCLEOTIDE SEQUENCE [LARGE SCALE GENOMIC DNA]</scope>
</reference>
<protein>
    <submittedName>
        <fullName evidence="1">Uncharacterized protein</fullName>
    </submittedName>
</protein>
<sequence length="1114" mass="124656">MLFLFDYFIITFFHKTYICPFRMRFLHTLLLLLCSFTFSAAAAAAAASAAAAAAAASASSQGTLPPPKCLHNQRFALVQLKQNVINNSSPSVSFDENSSMRVQKWDLKTDCCTWEGVTCDPYGHVIGLNLSYSMISGHIDSIFHLRHLQRLDLARNNFQLSPIPKGFEKLLNLTHLNLSHSCFSDQIPEGISRLKMLRSLDLSTIPFCELPPTFDDPDFNRIFEFEELHRLRLERPNLGTFFQNLNVLTEVYLDNVDLSAQGTNWSEALTLSLPNLHALSLSSCRLKGQIHPSFANLKSLVYINLEGNNLTSEVPIFLANLKDLRVLNLASCELYGNFPKNVFLLPNLKSIDISKNRLLNGEFPEFPLHNSLQFLSLYDTNFRGTLPGSIGNLKLLETLLLYSCNFTGPIPSNLCNLTRIVELDISNNNFTGTLPPFHRNGVPTLKDLRLSYNLLIGDINPSIFTLPSLQILYLNDNQFSGQLREFPDPSSSVLEKMYLHGNHLTGTIQSSVSRILSLVSLSLANNNFNGTVKMAMFQNLKNLTYLDLSANSLTIEHDEKISSFPQLEELKLSRCNLSDFPIFLKEQVSLRTLNLSDNKIQGHIPHWLWKNTLNELDLSLNSVDFLETFGNETFAALGKLVMRSCNLSSFPNFLKDLESLWFLDLSDNHINGRVPNWIWKTTLQYVNVSHNQLHSVDEFIQNNVSLPSLVTLDLRGNVLGGSLPRGICNLRNLSILDASGNKLTGFIPDCLGKMGTLSVLNLQRNSYQHIPADFGISAISLRSLNLNGNVLEGELPRSLANCTKLEVMDLGNNRLSDTFPFWLDKLPELKVVVLRNNRLYGEINVPPGRQFMLPNLGIVDLSSNNFTGELSQEFLQSLKNMAASIGENKTGSKIIGNYEYYQDSVTIMSKGTEMLLVRILTIFVSLDLSNNSFHGKIPDHIGDLKSLVVLNLSRNSFDEKIPESIAELAKLESLDLSRNQLSGMIPPQLIALTFLAVLDLSYNQLEGHIPLGNQFNTFLNDSYKGNIRLCGLPLSKKCKDSDKANIPEPPDGQGERSEKKSIIDWKFAIAGYACGIVIGLCLGYTFLPKMECLGLSDSKRRGRKQGRKSKQTPR</sequence>
<dbReference type="Proteomes" id="UP001060085">
    <property type="component" value="Linkage Group LG01"/>
</dbReference>
<dbReference type="EMBL" id="CM044701">
    <property type="protein sequence ID" value="KAI5683066.1"/>
    <property type="molecule type" value="Genomic_DNA"/>
</dbReference>
<evidence type="ECO:0000313" key="2">
    <source>
        <dbReference type="Proteomes" id="UP001060085"/>
    </source>
</evidence>